<feature type="region of interest" description="Disordered" evidence="1">
    <location>
        <begin position="228"/>
        <end position="252"/>
    </location>
</feature>
<feature type="region of interest" description="Disordered" evidence="1">
    <location>
        <begin position="165"/>
        <end position="208"/>
    </location>
</feature>
<dbReference type="AlphaFoldDB" id="A0A4Y2K8T7"/>
<dbReference type="OrthoDB" id="5836119at2759"/>
<evidence type="ECO:0000313" key="3">
    <source>
        <dbReference type="Proteomes" id="UP000499080"/>
    </source>
</evidence>
<organism evidence="2 3">
    <name type="scientific">Araneus ventricosus</name>
    <name type="common">Orbweaver spider</name>
    <name type="synonym">Epeira ventricosa</name>
    <dbReference type="NCBI Taxonomy" id="182803"/>
    <lineage>
        <taxon>Eukaryota</taxon>
        <taxon>Metazoa</taxon>
        <taxon>Ecdysozoa</taxon>
        <taxon>Arthropoda</taxon>
        <taxon>Chelicerata</taxon>
        <taxon>Arachnida</taxon>
        <taxon>Araneae</taxon>
        <taxon>Araneomorphae</taxon>
        <taxon>Entelegynae</taxon>
        <taxon>Araneoidea</taxon>
        <taxon>Araneidae</taxon>
        <taxon>Araneus</taxon>
    </lineage>
</organism>
<protein>
    <submittedName>
        <fullName evidence="2">Uncharacterized protein</fullName>
    </submittedName>
</protein>
<accession>A0A4Y2K8T7</accession>
<feature type="compositionally biased region" description="Basic and acidic residues" evidence="1">
    <location>
        <begin position="17"/>
        <end position="26"/>
    </location>
</feature>
<dbReference type="Proteomes" id="UP000499080">
    <property type="component" value="Unassembled WGS sequence"/>
</dbReference>
<sequence>MKSSVCRKPSERAPALSKDDRKDFRKPFSRGRGQRVYIQTEGSFLEQGPALRLKKETVVPHYDRIPRSSSRMKLEMENKINAGQINFLLEEYDEKDAYLDYENDMQPVRFPYIKKKTKPKIKDVILGNEDVKPKIKEEILDDEDAKPKIKEEILDNEDVKPKIQAEILDNEDVKPKIKKEPEDNTDETKKSVISKPRNGPPSKLTNREKRYVFKSLRLNPRITASQIANDIRPKEHHPALPRHPGKQLKDRPPQQIVGHCGSCIIAPHYERSKEPHRHYCAIGLTRACLLIRQPLLRELTVSPRWEQMTLERDLKKKKKIREDTMRKILKKL</sequence>
<dbReference type="EMBL" id="BGPR01004395">
    <property type="protein sequence ID" value="GBM99163.1"/>
    <property type="molecule type" value="Genomic_DNA"/>
</dbReference>
<proteinExistence type="predicted"/>
<keyword evidence="3" id="KW-1185">Reference proteome</keyword>
<reference evidence="2 3" key="1">
    <citation type="journal article" date="2019" name="Sci. Rep.">
        <title>Orb-weaving spider Araneus ventricosus genome elucidates the spidroin gene catalogue.</title>
        <authorList>
            <person name="Kono N."/>
            <person name="Nakamura H."/>
            <person name="Ohtoshi R."/>
            <person name="Moran D.A.P."/>
            <person name="Shinohara A."/>
            <person name="Yoshida Y."/>
            <person name="Fujiwara M."/>
            <person name="Mori M."/>
            <person name="Tomita M."/>
            <person name="Arakawa K."/>
        </authorList>
    </citation>
    <scope>NUCLEOTIDE SEQUENCE [LARGE SCALE GENOMIC DNA]</scope>
</reference>
<evidence type="ECO:0000256" key="1">
    <source>
        <dbReference type="SAM" id="MobiDB-lite"/>
    </source>
</evidence>
<gene>
    <name evidence="2" type="ORF">AVEN_272483_1</name>
</gene>
<feature type="compositionally biased region" description="Basic and acidic residues" evidence="1">
    <location>
        <begin position="171"/>
        <end position="190"/>
    </location>
</feature>
<feature type="region of interest" description="Disordered" evidence="1">
    <location>
        <begin position="1"/>
        <end position="32"/>
    </location>
</feature>
<name>A0A4Y2K8T7_ARAVE</name>
<comment type="caution">
    <text evidence="2">The sequence shown here is derived from an EMBL/GenBank/DDBJ whole genome shotgun (WGS) entry which is preliminary data.</text>
</comment>
<evidence type="ECO:0000313" key="2">
    <source>
        <dbReference type="EMBL" id="GBM99163.1"/>
    </source>
</evidence>